<dbReference type="Pfam" id="PF00400">
    <property type="entry name" value="WD40"/>
    <property type="match status" value="2"/>
</dbReference>
<organism evidence="3 4">
    <name type="scientific">Pomacea canaliculata</name>
    <name type="common">Golden apple snail</name>
    <dbReference type="NCBI Taxonomy" id="400727"/>
    <lineage>
        <taxon>Eukaryota</taxon>
        <taxon>Metazoa</taxon>
        <taxon>Spiralia</taxon>
        <taxon>Lophotrochozoa</taxon>
        <taxon>Mollusca</taxon>
        <taxon>Gastropoda</taxon>
        <taxon>Caenogastropoda</taxon>
        <taxon>Architaenioglossa</taxon>
        <taxon>Ampullarioidea</taxon>
        <taxon>Ampullariidae</taxon>
        <taxon>Pomacea</taxon>
    </lineage>
</organism>
<dbReference type="SMART" id="SM00320">
    <property type="entry name" value="WD40"/>
    <property type="match status" value="3"/>
</dbReference>
<feature type="domain" description="F-box" evidence="2">
    <location>
        <begin position="25"/>
        <end position="71"/>
    </location>
</feature>
<keyword evidence="1" id="KW-0853">WD repeat</keyword>
<accession>A0A2T7NLV6</accession>
<evidence type="ECO:0000313" key="3">
    <source>
        <dbReference type="EMBL" id="PVD22153.1"/>
    </source>
</evidence>
<gene>
    <name evidence="3" type="ORF">C0Q70_17958</name>
</gene>
<dbReference type="PANTHER" id="PTHR20995:SF17">
    <property type="entry name" value="F-BOX_WD REPEAT-CONTAINING PROTEIN 5"/>
    <property type="match status" value="1"/>
</dbReference>
<dbReference type="GO" id="GO:0016567">
    <property type="term" value="P:protein ubiquitination"/>
    <property type="evidence" value="ECO:0007669"/>
    <property type="project" value="InterPro"/>
</dbReference>
<dbReference type="Gene3D" id="2.130.10.10">
    <property type="entry name" value="YVTN repeat-like/Quinoprotein amine dehydrogenase"/>
    <property type="match status" value="2"/>
</dbReference>
<protein>
    <recommendedName>
        <fullName evidence="2">F-box domain-containing protein</fullName>
    </recommendedName>
</protein>
<dbReference type="InterPro" id="IPR011047">
    <property type="entry name" value="Quinoprotein_ADH-like_sf"/>
</dbReference>
<dbReference type="InterPro" id="IPR036047">
    <property type="entry name" value="F-box-like_dom_sf"/>
</dbReference>
<feature type="repeat" description="WD" evidence="1">
    <location>
        <begin position="705"/>
        <end position="737"/>
    </location>
</feature>
<dbReference type="InterPro" id="IPR015943">
    <property type="entry name" value="WD40/YVTN_repeat-like_dom_sf"/>
</dbReference>
<dbReference type="PROSITE" id="PS50181">
    <property type="entry name" value="FBOX"/>
    <property type="match status" value="1"/>
</dbReference>
<sequence>MVGFLVYTEESRSTVMDECCGSDLHLQLCSLPDSILLEIFSYLPVQSLGRIACVCSHFSKIVRDKLLWKDIFHRRFRVPRSRSIRPGAESWQEECQRLIDQTPKVLCEELTKHKDQVLHISFSHNGLMFATSSKDGKIMVWNVDRNCSLRFAYNMTKEFSWRYTQFSQFNRTDTLLLVSGVHYGNANTSGEIAVFDLQEFEPQCRVVNKPYDVFGTWYDNSHLLSGSLYWTGHLNSVSALWLNKANQALECERESVTMCLYRFQNVNASSIRTIMVAECPSENESSMLAQLSPWTCVACSQEHLEGASKELSTNVNQDCSNNNATQEVCSQDDLHFLSSLREGDESFKTGPLRKRMLHHEQWSSTDIGLKDGPDHSVDEDSDFLLKSEDTLIREWEKIEMDSSVEESQYVFPHKSSRAGDVYLDVKDDFFNESESLELEDADYLTKMVNDVHLPSHYPSACCDILLSLHGAGLDVHGAAAPGSSPRNKYCCRDSRQRKKSQDYHPQIAETTELSPLASLAAPLSEAALRDKLLIFTMGEETYTPHLIGIKRIRVEDVIGFKNSRENLISPDGEVRLLPDVDQNLQGMDRPKDNVDHVINMHGHIVGMALSPDHRYLYVNSRQWPQNYSIEKVLEPPPIAQEIDIHVIDLLTLKEVGTIMRSHKAFTPNDECFFLFLDVSEHYVASGAEDKHGYIWDRHYGICLNRFPHTDVVNSVAFNPQDQEMLVTVSDDFKIKVWRSSRKMREMGLQPLNTMPLGKK</sequence>
<dbReference type="AlphaFoldDB" id="A0A2T7NLV6"/>
<dbReference type="InterPro" id="IPR001680">
    <property type="entry name" value="WD40_rpt"/>
</dbReference>
<dbReference type="PROSITE" id="PS50082">
    <property type="entry name" value="WD_REPEATS_2"/>
    <property type="match status" value="2"/>
</dbReference>
<dbReference type="EMBL" id="PZQS01000011">
    <property type="protein sequence ID" value="PVD22153.1"/>
    <property type="molecule type" value="Genomic_DNA"/>
</dbReference>
<dbReference type="PANTHER" id="PTHR20995">
    <property type="entry name" value="F-BOX/WD REPEAT-CONTAINING PROTEIN 5"/>
    <property type="match status" value="1"/>
</dbReference>
<name>A0A2T7NLV6_POMCA</name>
<comment type="caution">
    <text evidence="3">The sequence shown here is derived from an EMBL/GenBank/DDBJ whole genome shotgun (WGS) entry which is preliminary data.</text>
</comment>
<feature type="repeat" description="WD" evidence="1">
    <location>
        <begin position="110"/>
        <end position="151"/>
    </location>
</feature>
<dbReference type="InterPro" id="IPR001810">
    <property type="entry name" value="F-box_dom"/>
</dbReference>
<proteinExistence type="predicted"/>
<evidence type="ECO:0000313" key="4">
    <source>
        <dbReference type="Proteomes" id="UP000245119"/>
    </source>
</evidence>
<dbReference type="SUPFAM" id="SSF50998">
    <property type="entry name" value="Quinoprotein alcohol dehydrogenase-like"/>
    <property type="match status" value="1"/>
</dbReference>
<dbReference type="SUPFAM" id="SSF81383">
    <property type="entry name" value="F-box domain"/>
    <property type="match status" value="1"/>
</dbReference>
<reference evidence="3 4" key="1">
    <citation type="submission" date="2018-04" db="EMBL/GenBank/DDBJ databases">
        <title>The genome of golden apple snail Pomacea canaliculata provides insight into stress tolerance and invasive adaptation.</title>
        <authorList>
            <person name="Liu C."/>
            <person name="Liu B."/>
            <person name="Ren Y."/>
            <person name="Zhang Y."/>
            <person name="Wang H."/>
            <person name="Li S."/>
            <person name="Jiang F."/>
            <person name="Yin L."/>
            <person name="Zhang G."/>
            <person name="Qian W."/>
            <person name="Fan W."/>
        </authorList>
    </citation>
    <scope>NUCLEOTIDE SEQUENCE [LARGE SCALE GENOMIC DNA]</scope>
    <source>
        <strain evidence="3">SZHN2017</strain>
        <tissue evidence="3">Muscle</tissue>
    </source>
</reference>
<dbReference type="Pfam" id="PF12937">
    <property type="entry name" value="F-box-like"/>
    <property type="match status" value="1"/>
</dbReference>
<dbReference type="Gene3D" id="1.20.1280.50">
    <property type="match status" value="1"/>
</dbReference>
<dbReference type="GO" id="GO:0080008">
    <property type="term" value="C:Cul4-RING E3 ubiquitin ligase complex"/>
    <property type="evidence" value="ECO:0007669"/>
    <property type="project" value="InterPro"/>
</dbReference>
<evidence type="ECO:0000259" key="2">
    <source>
        <dbReference type="PROSITE" id="PS50181"/>
    </source>
</evidence>
<keyword evidence="4" id="KW-1185">Reference proteome</keyword>
<evidence type="ECO:0000256" key="1">
    <source>
        <dbReference type="PROSITE-ProRule" id="PRU00221"/>
    </source>
</evidence>
<dbReference type="PROSITE" id="PS50294">
    <property type="entry name" value="WD_REPEATS_REGION"/>
    <property type="match status" value="2"/>
</dbReference>
<dbReference type="OrthoDB" id="192402at2759"/>
<dbReference type="SMART" id="SM00256">
    <property type="entry name" value="FBOX"/>
    <property type="match status" value="1"/>
</dbReference>
<dbReference type="STRING" id="400727.A0A2T7NLV6"/>
<dbReference type="InterPro" id="IPR042508">
    <property type="entry name" value="FBXW5"/>
</dbReference>
<dbReference type="GO" id="GO:0019005">
    <property type="term" value="C:SCF ubiquitin ligase complex"/>
    <property type="evidence" value="ECO:0007669"/>
    <property type="project" value="InterPro"/>
</dbReference>
<dbReference type="Proteomes" id="UP000245119">
    <property type="component" value="Linkage Group LG11"/>
</dbReference>